<feature type="compositionally biased region" description="Polar residues" evidence="5">
    <location>
        <begin position="264"/>
        <end position="315"/>
    </location>
</feature>
<dbReference type="SUPFAM" id="SSF46689">
    <property type="entry name" value="Homeodomain-like"/>
    <property type="match status" value="1"/>
</dbReference>
<dbReference type="Gene3D" id="1.10.10.60">
    <property type="entry name" value="Homeodomain-like"/>
    <property type="match status" value="1"/>
</dbReference>
<dbReference type="InterPro" id="IPR008422">
    <property type="entry name" value="KN_HD"/>
</dbReference>
<dbReference type="PROSITE" id="PS50071">
    <property type="entry name" value="HOMEOBOX_2"/>
    <property type="match status" value="1"/>
</dbReference>
<dbReference type="InterPro" id="IPR017970">
    <property type="entry name" value="Homeobox_CS"/>
</dbReference>
<comment type="caution">
    <text evidence="7">The sequence shown here is derived from an EMBL/GenBank/DDBJ whole genome shotgun (WGS) entry which is preliminary data.</text>
</comment>
<proteinExistence type="predicted"/>
<evidence type="ECO:0000256" key="5">
    <source>
        <dbReference type="SAM" id="MobiDB-lite"/>
    </source>
</evidence>
<keyword evidence="2 4" id="KW-0371">Homeobox</keyword>
<dbReference type="PROSITE" id="PS00027">
    <property type="entry name" value="HOMEOBOX_1"/>
    <property type="match status" value="1"/>
</dbReference>
<keyword evidence="3 4" id="KW-0539">Nucleus</keyword>
<sequence length="510" mass="56897">MIHNRCECGIRNRMLILSQMSQRLVDAVQGFSPIDTNKEPFSFLNSVSWRCQMMEQHLHHHPYHPLFLAPPNEQIFDAAIGESDTPLSTLVSREPAIATQSDEQQTLQKRRITTNLKIDSMWELSKSATREGIETLYFMNNQRKAIIARQLKAIPIFDLSLSRILTELNEGFDLTKMYFSSAVENLTRHGIDQLLNLEKNSGSNRTPARFSKEIKKILIDSFIRKSPYPSETEKERLSRLCKLDYKQVSVWFANKRMRTKIHTPTNFHDYSTGKTPISADSPTSNFASEFTSNHTSAVRSEQGSFSGSPFTISSVDSEREGSFSPDNSPSPYLMDDAISGVPKSSLDTSQAKFGHSLAGAYPSSCEQPLNRLRENWAVCDDILGSQSSGSHAIPSIRSSTKAEKVTRSMDTNSRIGDMTNTNLASRPATDKNMSTICPLSSGGCGKTVVANQHMTPVGKTSVIHRPGFPIDQDAPASLDTYSFKYEISQDEEKCETTRTPGTFIYQNSSA</sequence>
<dbReference type="Pfam" id="PF05920">
    <property type="entry name" value="Homeobox_KN"/>
    <property type="match status" value="1"/>
</dbReference>
<dbReference type="InParanoid" id="A0A1Y1Z110"/>
<name>A0A1Y1Z110_9FUNG</name>
<feature type="region of interest" description="Disordered" evidence="5">
    <location>
        <begin position="389"/>
        <end position="429"/>
    </location>
</feature>
<evidence type="ECO:0000256" key="3">
    <source>
        <dbReference type="ARBA" id="ARBA00023242"/>
    </source>
</evidence>
<keyword evidence="1 4" id="KW-0238">DNA-binding</keyword>
<feature type="region of interest" description="Disordered" evidence="5">
    <location>
        <begin position="264"/>
        <end position="336"/>
    </location>
</feature>
<evidence type="ECO:0000256" key="2">
    <source>
        <dbReference type="ARBA" id="ARBA00023155"/>
    </source>
</evidence>
<dbReference type="EMBL" id="MCFE01000040">
    <property type="protein sequence ID" value="ORY03972.1"/>
    <property type="molecule type" value="Genomic_DNA"/>
</dbReference>
<evidence type="ECO:0000313" key="7">
    <source>
        <dbReference type="EMBL" id="ORY03972.1"/>
    </source>
</evidence>
<gene>
    <name evidence="7" type="ORF">K493DRAFT_297203</name>
</gene>
<dbReference type="OrthoDB" id="10056939at2759"/>
<dbReference type="STRING" id="1314790.A0A1Y1Z110"/>
<evidence type="ECO:0000256" key="1">
    <source>
        <dbReference type="ARBA" id="ARBA00023125"/>
    </source>
</evidence>
<dbReference type="InterPro" id="IPR009057">
    <property type="entry name" value="Homeodomain-like_sf"/>
</dbReference>
<dbReference type="GO" id="GO:0005634">
    <property type="term" value="C:nucleus"/>
    <property type="evidence" value="ECO:0007669"/>
    <property type="project" value="UniProtKB-SubCell"/>
</dbReference>
<dbReference type="GO" id="GO:0000981">
    <property type="term" value="F:DNA-binding transcription factor activity, RNA polymerase II-specific"/>
    <property type="evidence" value="ECO:0007669"/>
    <property type="project" value="InterPro"/>
</dbReference>
<comment type="subcellular location">
    <subcellularLocation>
        <location evidence="4">Nucleus</location>
    </subcellularLocation>
</comment>
<feature type="DNA-binding region" description="Homeobox" evidence="4">
    <location>
        <begin position="203"/>
        <end position="263"/>
    </location>
</feature>
<evidence type="ECO:0000259" key="6">
    <source>
        <dbReference type="PROSITE" id="PS50071"/>
    </source>
</evidence>
<dbReference type="SMART" id="SM00389">
    <property type="entry name" value="HOX"/>
    <property type="match status" value="1"/>
</dbReference>
<dbReference type="AlphaFoldDB" id="A0A1Y1Z110"/>
<feature type="compositionally biased region" description="Polar residues" evidence="5">
    <location>
        <begin position="408"/>
        <end position="424"/>
    </location>
</feature>
<evidence type="ECO:0000313" key="8">
    <source>
        <dbReference type="Proteomes" id="UP000193498"/>
    </source>
</evidence>
<feature type="domain" description="Homeobox" evidence="6">
    <location>
        <begin position="201"/>
        <end position="262"/>
    </location>
</feature>
<accession>A0A1Y1Z110</accession>
<dbReference type="CDD" id="cd00086">
    <property type="entry name" value="homeodomain"/>
    <property type="match status" value="1"/>
</dbReference>
<dbReference type="InterPro" id="IPR001356">
    <property type="entry name" value="HD"/>
</dbReference>
<evidence type="ECO:0000256" key="4">
    <source>
        <dbReference type="PROSITE-ProRule" id="PRU00108"/>
    </source>
</evidence>
<organism evidence="7 8">
    <name type="scientific">Basidiobolus meristosporus CBS 931.73</name>
    <dbReference type="NCBI Taxonomy" id="1314790"/>
    <lineage>
        <taxon>Eukaryota</taxon>
        <taxon>Fungi</taxon>
        <taxon>Fungi incertae sedis</taxon>
        <taxon>Zoopagomycota</taxon>
        <taxon>Entomophthoromycotina</taxon>
        <taxon>Basidiobolomycetes</taxon>
        <taxon>Basidiobolales</taxon>
        <taxon>Basidiobolaceae</taxon>
        <taxon>Basidiobolus</taxon>
    </lineage>
</organism>
<keyword evidence="8" id="KW-1185">Reference proteome</keyword>
<dbReference type="GO" id="GO:0003677">
    <property type="term" value="F:DNA binding"/>
    <property type="evidence" value="ECO:0007669"/>
    <property type="project" value="UniProtKB-UniRule"/>
</dbReference>
<reference evidence="7 8" key="1">
    <citation type="submission" date="2016-07" db="EMBL/GenBank/DDBJ databases">
        <title>Pervasive Adenine N6-methylation of Active Genes in Fungi.</title>
        <authorList>
            <consortium name="DOE Joint Genome Institute"/>
            <person name="Mondo S.J."/>
            <person name="Dannebaum R.O."/>
            <person name="Kuo R.C."/>
            <person name="Labutti K."/>
            <person name="Haridas S."/>
            <person name="Kuo A."/>
            <person name="Salamov A."/>
            <person name="Ahrendt S.R."/>
            <person name="Lipzen A."/>
            <person name="Sullivan W."/>
            <person name="Andreopoulos W.B."/>
            <person name="Clum A."/>
            <person name="Lindquist E."/>
            <person name="Daum C."/>
            <person name="Ramamoorthy G.K."/>
            <person name="Gryganskyi A."/>
            <person name="Culley D."/>
            <person name="Magnuson J.K."/>
            <person name="James T.Y."/>
            <person name="O'Malley M.A."/>
            <person name="Stajich J.E."/>
            <person name="Spatafora J.W."/>
            <person name="Visel A."/>
            <person name="Grigoriev I.V."/>
        </authorList>
    </citation>
    <scope>NUCLEOTIDE SEQUENCE [LARGE SCALE GENOMIC DNA]</scope>
    <source>
        <strain evidence="7 8">CBS 931.73</strain>
    </source>
</reference>
<protein>
    <recommendedName>
        <fullName evidence="6">Homeobox domain-containing protein</fullName>
    </recommendedName>
</protein>
<dbReference type="Proteomes" id="UP000193498">
    <property type="component" value="Unassembled WGS sequence"/>
</dbReference>